<evidence type="ECO:0000313" key="7">
    <source>
        <dbReference type="EMBL" id="SDG53676.1"/>
    </source>
</evidence>
<sequence>MKRGPLFLTSIAILSGCAPQWQQSPSAPLKPAFLKSSPAIDIASTKPIQDGASTPTEIASPSPVETPAPAASSVTPIVPTPPAPASAEVEPELHALDPHEPARVPEEPPSASAQNVLMKGASASNTVDLEEYAFELRSSHGSNDPLPDDAIPQPFGAIAADPLTLLRELAKQRGFSVAAGKNVQARAISLHLDSMPVSKAVEAITRAADLSYSYRGNQLTVSTTRAYTLSLPPITARSLSEDNIYENRDEPFYNQVAETITGYGGIDVHQDVSGRLISFSAGPRAAEAIRDYARELRTRRVRITYDIWIAEVSDTNSESRGIRWDQLTASIGALDLGFSGGSALSDAYAITTSFVANGINISNVATFLESQGDVEVVSNPHVAMISGSSVRLDDTTTNPYLALQPIAPTADSDASVSVTTGVDTRELTTGVVLSLSGDYQDGLVTTSLSLSLSDLLGFEEFQVGDAAARLPRSTERTITTQITTPPGATVVLGGISRSSKSRQRDAVPLLGDVLPFLFSSKNKSAERKQIVIALVPHIVRFKNENDT</sequence>
<dbReference type="Proteomes" id="UP000198615">
    <property type="component" value="Unassembled WGS sequence"/>
</dbReference>
<comment type="similarity">
    <text evidence="4">Belongs to the bacterial secretin family.</text>
</comment>
<comment type="subcellular location">
    <subcellularLocation>
        <location evidence="1">Membrane</location>
    </subcellularLocation>
</comment>
<evidence type="ECO:0000259" key="6">
    <source>
        <dbReference type="Pfam" id="PF00263"/>
    </source>
</evidence>
<dbReference type="PROSITE" id="PS51257">
    <property type="entry name" value="PROKAR_LIPOPROTEIN"/>
    <property type="match status" value="1"/>
</dbReference>
<dbReference type="GO" id="GO:0009306">
    <property type="term" value="P:protein secretion"/>
    <property type="evidence" value="ECO:0007669"/>
    <property type="project" value="InterPro"/>
</dbReference>
<dbReference type="AlphaFoldDB" id="A0A8G2BND1"/>
<keyword evidence="2" id="KW-0732">Signal</keyword>
<evidence type="ECO:0000256" key="1">
    <source>
        <dbReference type="ARBA" id="ARBA00004370"/>
    </source>
</evidence>
<protein>
    <submittedName>
        <fullName evidence="7">Type II and III secretion system protein</fullName>
    </submittedName>
</protein>
<feature type="region of interest" description="Disordered" evidence="5">
    <location>
        <begin position="40"/>
        <end position="89"/>
    </location>
</feature>
<dbReference type="GO" id="GO:0015627">
    <property type="term" value="C:type II protein secretion system complex"/>
    <property type="evidence" value="ECO:0007669"/>
    <property type="project" value="TreeGrafter"/>
</dbReference>
<dbReference type="EMBL" id="FNBW01000021">
    <property type="protein sequence ID" value="SDG53676.1"/>
    <property type="molecule type" value="Genomic_DNA"/>
</dbReference>
<evidence type="ECO:0000313" key="8">
    <source>
        <dbReference type="Proteomes" id="UP000198615"/>
    </source>
</evidence>
<reference evidence="7 8" key="1">
    <citation type="submission" date="2016-10" db="EMBL/GenBank/DDBJ databases">
        <authorList>
            <person name="Varghese N."/>
            <person name="Submissions S."/>
        </authorList>
    </citation>
    <scope>NUCLEOTIDE SEQUENCE [LARGE SCALE GENOMIC DNA]</scope>
    <source>
        <strain evidence="7 8">DSM 18839</strain>
    </source>
</reference>
<gene>
    <name evidence="7" type="ORF">SAMN05660686_04752</name>
</gene>
<comment type="caution">
    <text evidence="7">The sequence shown here is derived from an EMBL/GenBank/DDBJ whole genome shotgun (WGS) entry which is preliminary data.</text>
</comment>
<dbReference type="InterPro" id="IPR050810">
    <property type="entry name" value="Bact_Secretion_Sys_Channel"/>
</dbReference>
<dbReference type="InterPro" id="IPR004846">
    <property type="entry name" value="T2SS/T3SS_dom"/>
</dbReference>
<evidence type="ECO:0000256" key="4">
    <source>
        <dbReference type="RuleBase" id="RU004003"/>
    </source>
</evidence>
<feature type="domain" description="Type II/III secretion system secretin-like" evidence="6">
    <location>
        <begin position="368"/>
        <end position="540"/>
    </location>
</feature>
<organism evidence="7 8">
    <name type="scientific">Thalassobaculum litoreum DSM 18839</name>
    <dbReference type="NCBI Taxonomy" id="1123362"/>
    <lineage>
        <taxon>Bacteria</taxon>
        <taxon>Pseudomonadati</taxon>
        <taxon>Pseudomonadota</taxon>
        <taxon>Alphaproteobacteria</taxon>
        <taxon>Rhodospirillales</taxon>
        <taxon>Thalassobaculaceae</taxon>
        <taxon>Thalassobaculum</taxon>
    </lineage>
</organism>
<evidence type="ECO:0000256" key="2">
    <source>
        <dbReference type="ARBA" id="ARBA00022729"/>
    </source>
</evidence>
<dbReference type="PANTHER" id="PTHR30332:SF24">
    <property type="entry name" value="SECRETIN GSPD-RELATED"/>
    <property type="match status" value="1"/>
</dbReference>
<keyword evidence="8" id="KW-1185">Reference proteome</keyword>
<dbReference type="GO" id="GO:0016020">
    <property type="term" value="C:membrane"/>
    <property type="evidence" value="ECO:0007669"/>
    <property type="project" value="UniProtKB-SubCell"/>
</dbReference>
<dbReference type="Pfam" id="PF00263">
    <property type="entry name" value="Secretin"/>
    <property type="match status" value="1"/>
</dbReference>
<dbReference type="PANTHER" id="PTHR30332">
    <property type="entry name" value="PROBABLE GENERAL SECRETION PATHWAY PROTEIN D"/>
    <property type="match status" value="1"/>
</dbReference>
<evidence type="ECO:0000256" key="5">
    <source>
        <dbReference type="SAM" id="MobiDB-lite"/>
    </source>
</evidence>
<name>A0A8G2BND1_9PROT</name>
<evidence type="ECO:0000256" key="3">
    <source>
        <dbReference type="ARBA" id="ARBA00023136"/>
    </source>
</evidence>
<keyword evidence="3" id="KW-0472">Membrane</keyword>
<dbReference type="RefSeq" id="WP_093154358.1">
    <property type="nucleotide sequence ID" value="NZ_FNBW01000021.1"/>
</dbReference>
<accession>A0A8G2BND1</accession>
<dbReference type="Gene3D" id="3.30.1370.130">
    <property type="match status" value="1"/>
</dbReference>
<proteinExistence type="inferred from homology"/>